<dbReference type="SUPFAM" id="SSF55874">
    <property type="entry name" value="ATPase domain of HSP90 chaperone/DNA topoisomerase II/histidine kinase"/>
    <property type="match status" value="1"/>
</dbReference>
<dbReference type="Gene3D" id="3.40.50.2300">
    <property type="match status" value="1"/>
</dbReference>
<dbReference type="SUPFAM" id="SSF52172">
    <property type="entry name" value="CheY-like"/>
    <property type="match status" value="1"/>
</dbReference>
<dbReference type="InterPro" id="IPR003661">
    <property type="entry name" value="HisK_dim/P_dom"/>
</dbReference>
<evidence type="ECO:0000256" key="3">
    <source>
        <dbReference type="ARBA" id="ARBA00022553"/>
    </source>
</evidence>
<evidence type="ECO:0000259" key="10">
    <source>
        <dbReference type="PROSITE" id="PS50109"/>
    </source>
</evidence>
<dbReference type="Pfam" id="PF02518">
    <property type="entry name" value="HATPase_c"/>
    <property type="match status" value="1"/>
</dbReference>
<dbReference type="Gene3D" id="1.10.287.130">
    <property type="match status" value="1"/>
</dbReference>
<dbReference type="FunFam" id="3.30.565.10:FF:000010">
    <property type="entry name" value="Sensor histidine kinase RcsC"/>
    <property type="match status" value="1"/>
</dbReference>
<dbReference type="InterPro" id="IPR036097">
    <property type="entry name" value="HisK_dim/P_sf"/>
</dbReference>
<evidence type="ECO:0000256" key="8">
    <source>
        <dbReference type="SAM" id="Phobius"/>
    </source>
</evidence>
<feature type="chain" id="PRO_5028983410" description="histidine kinase" evidence="9">
    <location>
        <begin position="22"/>
        <end position="737"/>
    </location>
</feature>
<dbReference type="CDD" id="cd17546">
    <property type="entry name" value="REC_hyHK_CKI1_RcsC-like"/>
    <property type="match status" value="1"/>
</dbReference>
<keyword evidence="13" id="KW-1185">Reference proteome</keyword>
<dbReference type="KEGG" id="cagg:HYG79_11940"/>
<keyword evidence="3 5" id="KW-0597">Phosphoprotein</keyword>
<dbReference type="PANTHER" id="PTHR45339">
    <property type="entry name" value="HYBRID SIGNAL TRANSDUCTION HISTIDINE KINASE J"/>
    <property type="match status" value="1"/>
</dbReference>
<organism evidence="12 13">
    <name type="scientific">Costertonia aggregata</name>
    <dbReference type="NCBI Taxonomy" id="343403"/>
    <lineage>
        <taxon>Bacteria</taxon>
        <taxon>Pseudomonadati</taxon>
        <taxon>Bacteroidota</taxon>
        <taxon>Flavobacteriia</taxon>
        <taxon>Flavobacteriales</taxon>
        <taxon>Flavobacteriaceae</taxon>
        <taxon>Costertonia</taxon>
    </lineage>
</organism>
<accession>A0A7H9ARF5</accession>
<feature type="domain" description="Response regulatory" evidence="11">
    <location>
        <begin position="617"/>
        <end position="731"/>
    </location>
</feature>
<dbReference type="GO" id="GO:0000155">
    <property type="term" value="F:phosphorelay sensor kinase activity"/>
    <property type="evidence" value="ECO:0007669"/>
    <property type="project" value="InterPro"/>
</dbReference>
<keyword evidence="9" id="KW-0732">Signal</keyword>
<dbReference type="InterPro" id="IPR003594">
    <property type="entry name" value="HATPase_dom"/>
</dbReference>
<dbReference type="Pfam" id="PF00512">
    <property type="entry name" value="HisKA"/>
    <property type="match status" value="1"/>
</dbReference>
<dbReference type="InterPro" id="IPR019734">
    <property type="entry name" value="TPR_rpt"/>
</dbReference>
<feature type="modified residue" description="4-aspartylphosphate" evidence="5">
    <location>
        <position position="666"/>
    </location>
</feature>
<dbReference type="Pfam" id="PF13424">
    <property type="entry name" value="TPR_12"/>
    <property type="match status" value="1"/>
</dbReference>
<evidence type="ECO:0000259" key="11">
    <source>
        <dbReference type="PROSITE" id="PS50110"/>
    </source>
</evidence>
<dbReference type="PROSITE" id="PS50109">
    <property type="entry name" value="HIS_KIN"/>
    <property type="match status" value="1"/>
</dbReference>
<dbReference type="SMART" id="SM00448">
    <property type="entry name" value="REC"/>
    <property type="match status" value="1"/>
</dbReference>
<protein>
    <recommendedName>
        <fullName evidence="2">histidine kinase</fullName>
        <ecNumber evidence="2">2.7.13.3</ecNumber>
    </recommendedName>
</protein>
<evidence type="ECO:0000256" key="6">
    <source>
        <dbReference type="PROSITE-ProRule" id="PRU00339"/>
    </source>
</evidence>
<evidence type="ECO:0000256" key="5">
    <source>
        <dbReference type="PROSITE-ProRule" id="PRU00169"/>
    </source>
</evidence>
<name>A0A7H9ARF5_9FLAO</name>
<keyword evidence="8" id="KW-1133">Transmembrane helix</keyword>
<dbReference type="EC" id="2.7.13.3" evidence="2"/>
<dbReference type="SMART" id="SM00387">
    <property type="entry name" value="HATPase_c"/>
    <property type="match status" value="1"/>
</dbReference>
<dbReference type="EMBL" id="CP058595">
    <property type="protein sequence ID" value="QLG46024.1"/>
    <property type="molecule type" value="Genomic_DNA"/>
</dbReference>
<feature type="repeat" description="TPR" evidence="6">
    <location>
        <begin position="197"/>
        <end position="230"/>
    </location>
</feature>
<dbReference type="Pfam" id="PF00072">
    <property type="entry name" value="Response_reg"/>
    <property type="match status" value="1"/>
</dbReference>
<feature type="signal peptide" evidence="9">
    <location>
        <begin position="1"/>
        <end position="21"/>
    </location>
</feature>
<evidence type="ECO:0000256" key="1">
    <source>
        <dbReference type="ARBA" id="ARBA00000085"/>
    </source>
</evidence>
<feature type="transmembrane region" description="Helical" evidence="8">
    <location>
        <begin position="315"/>
        <end position="335"/>
    </location>
</feature>
<dbReference type="InterPro" id="IPR036890">
    <property type="entry name" value="HATPase_C_sf"/>
</dbReference>
<evidence type="ECO:0000313" key="13">
    <source>
        <dbReference type="Proteomes" id="UP000509302"/>
    </source>
</evidence>
<keyword evidence="6" id="KW-0802">TPR repeat</keyword>
<proteinExistence type="predicted"/>
<dbReference type="SUPFAM" id="SSF47384">
    <property type="entry name" value="Homodimeric domain of signal transducing histidine kinase"/>
    <property type="match status" value="1"/>
</dbReference>
<dbReference type="SUPFAM" id="SSF48452">
    <property type="entry name" value="TPR-like"/>
    <property type="match status" value="1"/>
</dbReference>
<evidence type="ECO:0000313" key="12">
    <source>
        <dbReference type="EMBL" id="QLG46024.1"/>
    </source>
</evidence>
<dbReference type="AlphaFoldDB" id="A0A7H9ARF5"/>
<dbReference type="SMART" id="SM00388">
    <property type="entry name" value="HisKA"/>
    <property type="match status" value="1"/>
</dbReference>
<dbReference type="Pfam" id="PF13181">
    <property type="entry name" value="TPR_8"/>
    <property type="match status" value="1"/>
</dbReference>
<dbReference type="InterPro" id="IPR011006">
    <property type="entry name" value="CheY-like_superfamily"/>
</dbReference>
<keyword evidence="8" id="KW-0472">Membrane</keyword>
<evidence type="ECO:0000256" key="7">
    <source>
        <dbReference type="SAM" id="Coils"/>
    </source>
</evidence>
<reference evidence="12 13" key="1">
    <citation type="journal article" date="2006" name="Int. J. Syst. Evol. Microbiol.">
        <title>Costertonia aggregata gen. nov., sp. nov., a mesophilic marine bacterium of the family Flavobacteriaceae, isolated from a mature biofilm.</title>
        <authorList>
            <person name="Kwon K.K."/>
            <person name="Lee Y.K."/>
            <person name="Lee H.K."/>
        </authorList>
    </citation>
    <scope>NUCLEOTIDE SEQUENCE [LARGE SCALE GENOMIC DNA]</scope>
    <source>
        <strain evidence="12 13">KCCM 42265</strain>
    </source>
</reference>
<evidence type="ECO:0000256" key="4">
    <source>
        <dbReference type="ARBA" id="ARBA00023012"/>
    </source>
</evidence>
<evidence type="ECO:0000256" key="9">
    <source>
        <dbReference type="SAM" id="SignalP"/>
    </source>
</evidence>
<dbReference type="Gene3D" id="3.30.565.10">
    <property type="entry name" value="Histidine kinase-like ATPase, C-terminal domain"/>
    <property type="match status" value="1"/>
</dbReference>
<sequence>MRKLLLYFTLLLSSFMVSQQAQDSQSDSSIERINSTLDSLESKITDEFYQNNFLSVLKYSDEALKLARKINDQTLVFRLLRYRGSAFTKIKDTVRAKRTFEKSYENAIKLNDSIAIANTLNDLGNLYHEYGQDDKSIDYYKHSIRIHDKLKNQRQLYILHYNLAEIYLDDENIAKADFHIQKLLPYFNTIKKPLLKAAYYFTKGKLLLLQQRPDEAIEMFKKNIEVSKASNLTDGILEGYGFYIKALEAKQDYEQLYHIRKELDNYKDEKYEIEKAAAIQEVTARMNVDQYKQELKAKNLENELNRQKANRSSTILYVVIGATLILAGFFIVLLISSKKRKELVQNLKAKNIQYLEAKQKAEELSQVKTNFLSAISHELRTPLYGIIGISSILQEDVELKKHSEDINALKFSADYLLSLVNDLLFLNKLETFKKKKLDCKPFEIRELVTNITNSFEFMRTKNNNVFDVVIGEKVPRFLKGDFVKLSQILMNLIGNACKFTEEGTIKIHIDQTRSGEKSVGLQFSIADNGQGISKDKQKIIFDEFTQDSKATNFHGTGLGLAIVKKLLDLHNSPITLKSKKNVGTAFSFTIDYDIAHEDEFNTVKKKHTVNKHIEGSHILVVDDNRINRLVTRKILERNNYVCSVAENGQEAVDIVKKEVFDLILMDVNMPIMNGYEATSLIREFNATVPIIALTAIDPTELGEDINAKGISDVIIKPYDTLAFLDVIRRNFVSTIQI</sequence>
<comment type="catalytic activity">
    <reaction evidence="1">
        <text>ATP + protein L-histidine = ADP + protein N-phospho-L-histidine.</text>
        <dbReference type="EC" id="2.7.13.3"/>
    </reaction>
</comment>
<gene>
    <name evidence="12" type="ORF">HYG79_11940</name>
</gene>
<feature type="coiled-coil region" evidence="7">
    <location>
        <begin position="340"/>
        <end position="367"/>
    </location>
</feature>
<keyword evidence="8" id="KW-0812">Transmembrane</keyword>
<dbReference type="PANTHER" id="PTHR45339:SF1">
    <property type="entry name" value="HYBRID SIGNAL TRANSDUCTION HISTIDINE KINASE J"/>
    <property type="match status" value="1"/>
</dbReference>
<dbReference type="InterPro" id="IPR011990">
    <property type="entry name" value="TPR-like_helical_dom_sf"/>
</dbReference>
<dbReference type="PROSITE" id="PS50110">
    <property type="entry name" value="RESPONSE_REGULATORY"/>
    <property type="match status" value="1"/>
</dbReference>
<feature type="repeat" description="TPR" evidence="6">
    <location>
        <begin position="117"/>
        <end position="150"/>
    </location>
</feature>
<dbReference type="InterPro" id="IPR005467">
    <property type="entry name" value="His_kinase_dom"/>
</dbReference>
<dbReference type="RefSeq" id="WP_179242310.1">
    <property type="nucleotide sequence ID" value="NZ_CP058595.1"/>
</dbReference>
<keyword evidence="4" id="KW-0902">Two-component regulatory system</keyword>
<dbReference type="InterPro" id="IPR004358">
    <property type="entry name" value="Sig_transdc_His_kin-like_C"/>
</dbReference>
<dbReference type="CDD" id="cd00082">
    <property type="entry name" value="HisKA"/>
    <property type="match status" value="1"/>
</dbReference>
<evidence type="ECO:0000256" key="2">
    <source>
        <dbReference type="ARBA" id="ARBA00012438"/>
    </source>
</evidence>
<dbReference type="Proteomes" id="UP000509302">
    <property type="component" value="Chromosome"/>
</dbReference>
<dbReference type="InterPro" id="IPR001789">
    <property type="entry name" value="Sig_transdc_resp-reg_receiver"/>
</dbReference>
<dbReference type="PRINTS" id="PR00344">
    <property type="entry name" value="BCTRLSENSOR"/>
</dbReference>
<dbReference type="PROSITE" id="PS50005">
    <property type="entry name" value="TPR"/>
    <property type="match status" value="2"/>
</dbReference>
<keyword evidence="7" id="KW-0175">Coiled coil</keyword>
<feature type="domain" description="Histidine kinase" evidence="10">
    <location>
        <begin position="374"/>
        <end position="594"/>
    </location>
</feature>
<dbReference type="SMART" id="SM00028">
    <property type="entry name" value="TPR"/>
    <property type="match status" value="4"/>
</dbReference>
<dbReference type="Gene3D" id="1.25.40.10">
    <property type="entry name" value="Tetratricopeptide repeat domain"/>
    <property type="match status" value="2"/>
</dbReference>